<reference evidence="5" key="1">
    <citation type="submission" date="2016-10" db="EMBL/GenBank/DDBJ databases">
        <authorList>
            <person name="Varghese N."/>
            <person name="Submissions S."/>
        </authorList>
    </citation>
    <scope>NUCLEOTIDE SEQUENCE [LARGE SCALE GENOMIC DNA]</scope>
    <source>
        <strain evidence="5">DSM 26424</strain>
    </source>
</reference>
<dbReference type="Gene3D" id="3.40.50.720">
    <property type="entry name" value="NAD(P)-binding Rossmann-like Domain"/>
    <property type="match status" value="1"/>
</dbReference>
<proteinExistence type="predicted"/>
<protein>
    <submittedName>
        <fullName evidence="4">Predicted dehydrogenase</fullName>
    </submittedName>
</protein>
<dbReference type="SUPFAM" id="SSF51735">
    <property type="entry name" value="NAD(P)-binding Rossmann-fold domains"/>
    <property type="match status" value="1"/>
</dbReference>
<dbReference type="SUPFAM" id="SSF55347">
    <property type="entry name" value="Glyceraldehyde-3-phosphate dehydrogenase-like, C-terminal domain"/>
    <property type="match status" value="1"/>
</dbReference>
<dbReference type="PANTHER" id="PTHR43818:SF11">
    <property type="entry name" value="BCDNA.GH03377"/>
    <property type="match status" value="1"/>
</dbReference>
<dbReference type="Gene3D" id="3.30.360.10">
    <property type="entry name" value="Dihydrodipicolinate Reductase, domain 2"/>
    <property type="match status" value="1"/>
</dbReference>
<dbReference type="EMBL" id="FNEJ01000004">
    <property type="protein sequence ID" value="SDI40109.1"/>
    <property type="molecule type" value="Genomic_DNA"/>
</dbReference>
<dbReference type="InterPro" id="IPR050463">
    <property type="entry name" value="Gfo/Idh/MocA_oxidrdct_glycsds"/>
</dbReference>
<evidence type="ECO:0000256" key="1">
    <source>
        <dbReference type="ARBA" id="ARBA00023002"/>
    </source>
</evidence>
<dbReference type="GO" id="GO:0000166">
    <property type="term" value="F:nucleotide binding"/>
    <property type="evidence" value="ECO:0007669"/>
    <property type="project" value="InterPro"/>
</dbReference>
<keyword evidence="5" id="KW-1185">Reference proteome</keyword>
<feature type="domain" description="GFO/IDH/MocA-like oxidoreductase" evidence="3">
    <location>
        <begin position="137"/>
        <end position="262"/>
    </location>
</feature>
<evidence type="ECO:0000313" key="4">
    <source>
        <dbReference type="EMBL" id="SDI40109.1"/>
    </source>
</evidence>
<name>A0A1G8K9T0_9RHOB</name>
<dbReference type="InterPro" id="IPR000683">
    <property type="entry name" value="Gfo/Idh/MocA-like_OxRdtase_N"/>
</dbReference>
<dbReference type="InterPro" id="IPR036291">
    <property type="entry name" value="NAD(P)-bd_dom_sf"/>
</dbReference>
<dbReference type="GO" id="GO:0016491">
    <property type="term" value="F:oxidoreductase activity"/>
    <property type="evidence" value="ECO:0007669"/>
    <property type="project" value="UniProtKB-KW"/>
</dbReference>
<dbReference type="OrthoDB" id="9792935at2"/>
<dbReference type="PANTHER" id="PTHR43818">
    <property type="entry name" value="BCDNA.GH03377"/>
    <property type="match status" value="1"/>
</dbReference>
<evidence type="ECO:0000259" key="2">
    <source>
        <dbReference type="Pfam" id="PF01408"/>
    </source>
</evidence>
<keyword evidence="1" id="KW-0560">Oxidoreductase</keyword>
<evidence type="ECO:0000313" key="5">
    <source>
        <dbReference type="Proteomes" id="UP000199093"/>
    </source>
</evidence>
<feature type="domain" description="Gfo/Idh/MocA-like oxidoreductase N-terminal" evidence="2">
    <location>
        <begin position="7"/>
        <end position="126"/>
    </location>
</feature>
<dbReference type="Proteomes" id="UP000199093">
    <property type="component" value="Unassembled WGS sequence"/>
</dbReference>
<dbReference type="AlphaFoldDB" id="A0A1G8K9T0"/>
<sequence>MSGAAPRLGVVGCGTYGQQILRCFAAEARRGRVTLVALCDPHADRRARAEAEFALPGFAEAGQMMQNCALDAVAVATPDHLHAGVIETAAHHGLHVMVEKPLDVNLARATRLSDSFARADRILYVDQHKRFDPGHIRLRQDLAAGAFGRPLYGSVHMEDRIEVPEIWLRDWVGHSSPSWFLGVNFYDLVTWLTGLAPRRVYATGQKGVLEQRGLPGIWDSVQAKVDYDTGFSMHYDLSWILPASFPSIVNQGIRIVGSEGLAEVDSQQRGYFAARADAPGALEGNPFGVLEHDHPLFGPVTDGYVFEAIRHFLDVLAAWRDGGSARALAGRYPDAASALTAIRLAEAVDRSLASGGIEPV</sequence>
<dbReference type="STRING" id="555512.SAMN04487993_1004108"/>
<accession>A0A1G8K9T0</accession>
<evidence type="ECO:0000259" key="3">
    <source>
        <dbReference type="Pfam" id="PF22725"/>
    </source>
</evidence>
<dbReference type="Pfam" id="PF01408">
    <property type="entry name" value="GFO_IDH_MocA"/>
    <property type="match status" value="1"/>
</dbReference>
<organism evidence="4 5">
    <name type="scientific">Salipiger marinus</name>
    <dbReference type="NCBI Taxonomy" id="555512"/>
    <lineage>
        <taxon>Bacteria</taxon>
        <taxon>Pseudomonadati</taxon>
        <taxon>Pseudomonadota</taxon>
        <taxon>Alphaproteobacteria</taxon>
        <taxon>Rhodobacterales</taxon>
        <taxon>Roseobacteraceae</taxon>
        <taxon>Salipiger</taxon>
    </lineage>
</organism>
<gene>
    <name evidence="4" type="ORF">SAMN04487993_1004108</name>
</gene>
<dbReference type="InterPro" id="IPR055170">
    <property type="entry name" value="GFO_IDH_MocA-like_dom"/>
</dbReference>
<dbReference type="Pfam" id="PF22725">
    <property type="entry name" value="GFO_IDH_MocA_C3"/>
    <property type="match status" value="1"/>
</dbReference>